<accession>A0A4R2NDV1</accession>
<gene>
    <name evidence="1" type="ORF">EV674_10554</name>
</gene>
<name>A0A4R2NDV1_9BURK</name>
<keyword evidence="2" id="KW-1185">Reference proteome</keyword>
<dbReference type="GO" id="GO:0043571">
    <property type="term" value="P:maintenance of CRISPR repeat elements"/>
    <property type="evidence" value="ECO:0007669"/>
    <property type="project" value="InterPro"/>
</dbReference>
<dbReference type="InterPro" id="IPR042564">
    <property type="entry name" value="CRISPR-Cas6/Csy4_sf"/>
</dbReference>
<dbReference type="Proteomes" id="UP000295182">
    <property type="component" value="Unassembled WGS sequence"/>
</dbReference>
<dbReference type="OrthoDB" id="259831at2"/>
<proteinExistence type="predicted"/>
<dbReference type="GO" id="GO:0004519">
    <property type="term" value="F:endonuclease activity"/>
    <property type="evidence" value="ECO:0007669"/>
    <property type="project" value="InterPro"/>
</dbReference>
<sequence>MAPLSHYIDLHLRPDPETTPPHLLAALYTRLHRALAAAPTAPAGPGIAVGFPGYDSRRRTLGECLRLYGDEATLQPWATGTWLGSLRDHVRSTAPLPVPADAAHRTLRRIQVKSSPERLRRRLMKRHQLTDEQARQRIPDSVGRMTDLPYVQLASTSTAQQFKLFLALGPAQSQPQAGDFNSYGLSATATVPWF</sequence>
<dbReference type="RefSeq" id="WP_119012111.1">
    <property type="nucleotide sequence ID" value="NZ_QXNC01000003.1"/>
</dbReference>
<dbReference type="AlphaFoldDB" id="A0A4R2NDV1"/>
<comment type="caution">
    <text evidence="1">The sequence shown here is derived from an EMBL/GenBank/DDBJ whole genome shotgun (WGS) entry which is preliminary data.</text>
</comment>
<organism evidence="1 2">
    <name type="scientific">Simplicispira metamorpha</name>
    <dbReference type="NCBI Taxonomy" id="80881"/>
    <lineage>
        <taxon>Bacteria</taxon>
        <taxon>Pseudomonadati</taxon>
        <taxon>Pseudomonadota</taxon>
        <taxon>Betaproteobacteria</taxon>
        <taxon>Burkholderiales</taxon>
        <taxon>Comamonadaceae</taxon>
        <taxon>Simplicispira</taxon>
    </lineage>
</organism>
<dbReference type="Gene3D" id="3.30.70.2540">
    <property type="entry name" value="CRISPR-associated endoribonuclease Cas6/Csy4"/>
    <property type="match status" value="1"/>
</dbReference>
<protein>
    <submittedName>
        <fullName evidence="1">CRISPR-associated Csy4 family protein</fullName>
    </submittedName>
</protein>
<dbReference type="EMBL" id="SLXH01000005">
    <property type="protein sequence ID" value="TCP19377.1"/>
    <property type="molecule type" value="Genomic_DNA"/>
</dbReference>
<reference evidence="1 2" key="1">
    <citation type="submission" date="2019-03" db="EMBL/GenBank/DDBJ databases">
        <title>Genomic Encyclopedia of Type Strains, Phase IV (KMG-IV): sequencing the most valuable type-strain genomes for metagenomic binning, comparative biology and taxonomic classification.</title>
        <authorList>
            <person name="Goeker M."/>
        </authorList>
    </citation>
    <scope>NUCLEOTIDE SEQUENCE [LARGE SCALE GENOMIC DNA]</scope>
    <source>
        <strain evidence="1 2">DSM 1837</strain>
    </source>
</reference>
<dbReference type="CDD" id="cd09739">
    <property type="entry name" value="Cas6_I-F"/>
    <property type="match status" value="1"/>
</dbReference>
<evidence type="ECO:0000313" key="1">
    <source>
        <dbReference type="EMBL" id="TCP19377.1"/>
    </source>
</evidence>
<dbReference type="InterPro" id="IPR013396">
    <property type="entry name" value="CRISPR-assoc_prot_Csy4"/>
</dbReference>
<dbReference type="NCBIfam" id="TIGR02563">
    <property type="entry name" value="cas_Csy4"/>
    <property type="match status" value="1"/>
</dbReference>
<evidence type="ECO:0000313" key="2">
    <source>
        <dbReference type="Proteomes" id="UP000295182"/>
    </source>
</evidence>
<dbReference type="Pfam" id="PF09618">
    <property type="entry name" value="Cas_Csy4"/>
    <property type="match status" value="1"/>
</dbReference>